<dbReference type="Proteomes" id="UP000315724">
    <property type="component" value="Chromosome"/>
</dbReference>
<reference evidence="1 2" key="1">
    <citation type="submission" date="2019-02" db="EMBL/GenBank/DDBJ databases">
        <title>Deep-cultivation of Planctomycetes and their phenomic and genomic characterization uncovers novel biology.</title>
        <authorList>
            <person name="Wiegand S."/>
            <person name="Jogler M."/>
            <person name="Boedeker C."/>
            <person name="Pinto D."/>
            <person name="Vollmers J."/>
            <person name="Rivas-Marin E."/>
            <person name="Kohn T."/>
            <person name="Peeters S.H."/>
            <person name="Heuer A."/>
            <person name="Rast P."/>
            <person name="Oberbeckmann S."/>
            <person name="Bunk B."/>
            <person name="Jeske O."/>
            <person name="Meyerdierks A."/>
            <person name="Storesund J.E."/>
            <person name="Kallscheuer N."/>
            <person name="Luecker S."/>
            <person name="Lage O.M."/>
            <person name="Pohl T."/>
            <person name="Merkel B.J."/>
            <person name="Hornburger P."/>
            <person name="Mueller R.-W."/>
            <person name="Bruemmer F."/>
            <person name="Labrenz M."/>
            <person name="Spormann A.M."/>
            <person name="Op den Camp H."/>
            <person name="Overmann J."/>
            <person name="Amann R."/>
            <person name="Jetten M.S.M."/>
            <person name="Mascher T."/>
            <person name="Medema M.H."/>
            <person name="Devos D.P."/>
            <person name="Kaster A.-K."/>
            <person name="Ovreas L."/>
            <person name="Rohde M."/>
            <person name="Galperin M.Y."/>
            <person name="Jogler C."/>
        </authorList>
    </citation>
    <scope>NUCLEOTIDE SEQUENCE [LARGE SCALE GENOMIC DNA]</scope>
    <source>
        <strain evidence="1 2">Mal48</strain>
    </source>
</reference>
<organism evidence="1 2">
    <name type="scientific">Thalassoglobus polymorphus</name>
    <dbReference type="NCBI Taxonomy" id="2527994"/>
    <lineage>
        <taxon>Bacteria</taxon>
        <taxon>Pseudomonadati</taxon>
        <taxon>Planctomycetota</taxon>
        <taxon>Planctomycetia</taxon>
        <taxon>Planctomycetales</taxon>
        <taxon>Planctomycetaceae</taxon>
        <taxon>Thalassoglobus</taxon>
    </lineage>
</organism>
<evidence type="ECO:0000313" key="2">
    <source>
        <dbReference type="Proteomes" id="UP000315724"/>
    </source>
</evidence>
<dbReference type="AlphaFoldDB" id="A0A517QQL9"/>
<name>A0A517QQL9_9PLAN</name>
<keyword evidence="2" id="KW-1185">Reference proteome</keyword>
<dbReference type="RefSeq" id="WP_145201062.1">
    <property type="nucleotide sequence ID" value="NZ_CP036267.1"/>
</dbReference>
<dbReference type="EMBL" id="CP036267">
    <property type="protein sequence ID" value="QDT33940.1"/>
    <property type="molecule type" value="Genomic_DNA"/>
</dbReference>
<proteinExistence type="predicted"/>
<evidence type="ECO:0000313" key="1">
    <source>
        <dbReference type="EMBL" id="QDT33940.1"/>
    </source>
</evidence>
<dbReference type="KEGG" id="tpol:Mal48_31970"/>
<gene>
    <name evidence="1" type="ORF">Mal48_31970</name>
</gene>
<accession>A0A517QQL9</accession>
<protein>
    <submittedName>
        <fullName evidence="1">Uncharacterized protein</fullName>
    </submittedName>
</protein>
<sequence>MSQQLEAQAWHVAGHAYAAIGFQFPVFRLSLDEFPDSIFEEARGKQWIDERTIVEPREVRLPPGTSEHTRMMDNLTAVALCGPASELQFRGEPCSIARVQQFPFDWQLATESHSYVWSDGDFGQHMLERQIARAAVYVSHANTVEMIQAFALYLLEHGSMSGEESQSLWDEVKSRQEARANRPINRRLFDLYSDETHEEWVDTSVDPDEDCDME</sequence>